<sequence length="106" mass="11426">MKCTFPGVQEANAIEITFVTNTAEYGQMTVFGAFGTRKATSFMQGNFLVALEALPIGTTSTLIYIKPGEDIVALRSTEFEADKSQVAVGESNILTSAMRGNCAMFR</sequence>
<proteinExistence type="predicted"/>
<gene>
    <name evidence="1" type="ORF">HB778_08270</name>
</gene>
<name>A0A7G6SQ24_9HYPH</name>
<accession>A0A7G6SQ24</accession>
<dbReference type="AlphaFoldDB" id="A0A7G6SQ24"/>
<evidence type="ECO:0000313" key="2">
    <source>
        <dbReference type="Proteomes" id="UP000515465"/>
    </source>
</evidence>
<dbReference type="RefSeq" id="WP_183462922.1">
    <property type="nucleotide sequence ID" value="NZ_CP050296.1"/>
</dbReference>
<dbReference type="EMBL" id="CP050296">
    <property type="protein sequence ID" value="QND56606.1"/>
    <property type="molecule type" value="Genomic_DNA"/>
</dbReference>
<dbReference type="Proteomes" id="UP000515465">
    <property type="component" value="Chromosome"/>
</dbReference>
<protein>
    <submittedName>
        <fullName evidence="1">Uncharacterized protein</fullName>
    </submittedName>
</protein>
<evidence type="ECO:0000313" key="1">
    <source>
        <dbReference type="EMBL" id="QND56606.1"/>
    </source>
</evidence>
<reference evidence="2" key="1">
    <citation type="journal article" date="2020" name="Mol. Plant Microbe">
        <title>Rhizobial microsymbionts of the narrowly endemic Oxytropis species growing in Kamchatka are characterized by significant genetic diversity and possess a set of genes that are associated with T3SS and T6SS secretion systems and can affect the development of symbiosis.</title>
        <authorList>
            <person name="Safronova V."/>
            <person name="Guro P."/>
            <person name="Sazanova A."/>
            <person name="Kuznetsova I."/>
            <person name="Belimov A."/>
            <person name="Yakubov V."/>
            <person name="Chirak E."/>
            <person name="Afonin A."/>
            <person name="Gogolev Y."/>
            <person name="Andronov E."/>
            <person name="Tikhonovich I."/>
        </authorList>
    </citation>
    <scope>NUCLEOTIDE SEQUENCE [LARGE SCALE GENOMIC DNA]</scope>
    <source>
        <strain evidence="2">583</strain>
    </source>
</reference>
<organism evidence="1 2">
    <name type="scientific">Mesorhizobium huakuii</name>
    <dbReference type="NCBI Taxonomy" id="28104"/>
    <lineage>
        <taxon>Bacteria</taxon>
        <taxon>Pseudomonadati</taxon>
        <taxon>Pseudomonadota</taxon>
        <taxon>Alphaproteobacteria</taxon>
        <taxon>Hyphomicrobiales</taxon>
        <taxon>Phyllobacteriaceae</taxon>
        <taxon>Mesorhizobium</taxon>
    </lineage>
</organism>